<name>G2YJ03_BOTF4</name>
<gene>
    <name evidence="2" type="ORF">BofuT4_uP019960.1</name>
</gene>
<dbReference type="Proteomes" id="UP000008177">
    <property type="component" value="Unplaced contigs"/>
</dbReference>
<proteinExistence type="predicted"/>
<dbReference type="HOGENOM" id="CLU_2454474_0_0_1"/>
<feature type="compositionally biased region" description="Basic residues" evidence="1">
    <location>
        <begin position="54"/>
        <end position="66"/>
    </location>
</feature>
<reference evidence="3" key="1">
    <citation type="journal article" date="2011" name="PLoS Genet.">
        <title>Genomic analysis of the necrotrophic fungal pathogens Sclerotinia sclerotiorum and Botrytis cinerea.</title>
        <authorList>
            <person name="Amselem J."/>
            <person name="Cuomo C.A."/>
            <person name="van Kan J.A."/>
            <person name="Viaud M."/>
            <person name="Benito E.P."/>
            <person name="Couloux A."/>
            <person name="Coutinho P.M."/>
            <person name="de Vries R.P."/>
            <person name="Dyer P.S."/>
            <person name="Fillinger S."/>
            <person name="Fournier E."/>
            <person name="Gout L."/>
            <person name="Hahn M."/>
            <person name="Kohn L."/>
            <person name="Lapalu N."/>
            <person name="Plummer K.M."/>
            <person name="Pradier J.M."/>
            <person name="Quevillon E."/>
            <person name="Sharon A."/>
            <person name="Simon A."/>
            <person name="ten Have A."/>
            <person name="Tudzynski B."/>
            <person name="Tudzynski P."/>
            <person name="Wincker P."/>
            <person name="Andrew M."/>
            <person name="Anthouard V."/>
            <person name="Beever R.E."/>
            <person name="Beffa R."/>
            <person name="Benoit I."/>
            <person name="Bouzid O."/>
            <person name="Brault B."/>
            <person name="Chen Z."/>
            <person name="Choquer M."/>
            <person name="Collemare J."/>
            <person name="Cotton P."/>
            <person name="Danchin E.G."/>
            <person name="Da Silva C."/>
            <person name="Gautier A."/>
            <person name="Giraud C."/>
            <person name="Giraud T."/>
            <person name="Gonzalez C."/>
            <person name="Grossetete S."/>
            <person name="Guldener U."/>
            <person name="Henrissat B."/>
            <person name="Howlett B.J."/>
            <person name="Kodira C."/>
            <person name="Kretschmer M."/>
            <person name="Lappartient A."/>
            <person name="Leroch M."/>
            <person name="Levis C."/>
            <person name="Mauceli E."/>
            <person name="Neuveglise C."/>
            <person name="Oeser B."/>
            <person name="Pearson M."/>
            <person name="Poulain J."/>
            <person name="Poussereau N."/>
            <person name="Quesneville H."/>
            <person name="Rascle C."/>
            <person name="Schumacher J."/>
            <person name="Segurens B."/>
            <person name="Sexton A."/>
            <person name="Silva E."/>
            <person name="Sirven C."/>
            <person name="Soanes D.M."/>
            <person name="Talbot N.J."/>
            <person name="Templeton M."/>
            <person name="Yandava C."/>
            <person name="Yarden O."/>
            <person name="Zeng Q."/>
            <person name="Rollins J.A."/>
            <person name="Lebrun M.H."/>
            <person name="Dickman M."/>
        </authorList>
    </citation>
    <scope>NUCLEOTIDE SEQUENCE [LARGE SCALE GENOMIC DNA]</scope>
    <source>
        <strain evidence="3">T4</strain>
    </source>
</reference>
<dbReference type="AlphaFoldDB" id="G2YJ03"/>
<organism evidence="2 3">
    <name type="scientific">Botryotinia fuckeliana (strain T4)</name>
    <name type="common">Noble rot fungus</name>
    <name type="synonym">Botrytis cinerea</name>
    <dbReference type="NCBI Taxonomy" id="999810"/>
    <lineage>
        <taxon>Eukaryota</taxon>
        <taxon>Fungi</taxon>
        <taxon>Dikarya</taxon>
        <taxon>Ascomycota</taxon>
        <taxon>Pezizomycotina</taxon>
        <taxon>Leotiomycetes</taxon>
        <taxon>Helotiales</taxon>
        <taxon>Sclerotiniaceae</taxon>
        <taxon>Botrytis</taxon>
    </lineage>
</organism>
<evidence type="ECO:0000256" key="1">
    <source>
        <dbReference type="SAM" id="MobiDB-lite"/>
    </source>
</evidence>
<accession>G2YJ03</accession>
<evidence type="ECO:0000313" key="3">
    <source>
        <dbReference type="Proteomes" id="UP000008177"/>
    </source>
</evidence>
<feature type="region of interest" description="Disordered" evidence="1">
    <location>
        <begin position="22"/>
        <end position="89"/>
    </location>
</feature>
<protein>
    <submittedName>
        <fullName evidence="2">Uncharacterized protein</fullName>
    </submittedName>
</protein>
<evidence type="ECO:0000313" key="2">
    <source>
        <dbReference type="EMBL" id="CCD51690.1"/>
    </source>
</evidence>
<sequence length="89" mass="10454">MYKPSEVKSRRIKRATKIQLSASEERRVNQVKRIPLTSLPRRISRRAYATSSRDKRHRDKNPRRRPQNPARKSPPKRAKNANVDTTPNP</sequence>
<dbReference type="EMBL" id="FQ790337">
    <property type="protein sequence ID" value="CCD51690.1"/>
    <property type="molecule type" value="Genomic_DNA"/>
</dbReference>
<dbReference type="InParanoid" id="G2YJ03"/>